<reference evidence="1 2" key="1">
    <citation type="submission" date="2022-06" db="EMBL/GenBank/DDBJ databases">
        <title>Sequencing the genomes of 1000 actinobacteria strains.</title>
        <authorList>
            <person name="Klenk H.-P."/>
        </authorList>
    </citation>
    <scope>NUCLEOTIDE SEQUENCE [LARGE SCALE GENOMIC DNA]</scope>
    <source>
        <strain evidence="1 2">DSM 44170</strain>
    </source>
</reference>
<proteinExistence type="predicted"/>
<dbReference type="Proteomes" id="UP001320766">
    <property type="component" value="Unassembled WGS sequence"/>
</dbReference>
<name>A0ABT1JZX7_9ACTN</name>
<evidence type="ECO:0000313" key="1">
    <source>
        <dbReference type="EMBL" id="MCP2347308.1"/>
    </source>
</evidence>
<keyword evidence="2" id="KW-1185">Reference proteome</keyword>
<accession>A0ABT1JZX7</accession>
<dbReference type="EMBL" id="JAMZEC010000001">
    <property type="protein sequence ID" value="MCP2347308.1"/>
    <property type="molecule type" value="Genomic_DNA"/>
</dbReference>
<protein>
    <submittedName>
        <fullName evidence="1">Uncharacterized protein</fullName>
    </submittedName>
</protein>
<gene>
    <name evidence="1" type="ORF">HD595_003430</name>
</gene>
<comment type="caution">
    <text evidence="1">The sequence shown here is derived from an EMBL/GenBank/DDBJ whole genome shotgun (WGS) entry which is preliminary data.</text>
</comment>
<sequence>MRAARVLEWPMRAISSRIEAPALAVRVLPVWRRSWKWIFGRSASRSALAQTRWMQPSLDLEF</sequence>
<organism evidence="1 2">
    <name type="scientific">Nonomuraea roseoviolacea subsp. carminata</name>
    <dbReference type="NCBI Taxonomy" id="160689"/>
    <lineage>
        <taxon>Bacteria</taxon>
        <taxon>Bacillati</taxon>
        <taxon>Actinomycetota</taxon>
        <taxon>Actinomycetes</taxon>
        <taxon>Streptosporangiales</taxon>
        <taxon>Streptosporangiaceae</taxon>
        <taxon>Nonomuraea</taxon>
    </lineage>
</organism>
<evidence type="ECO:0000313" key="2">
    <source>
        <dbReference type="Proteomes" id="UP001320766"/>
    </source>
</evidence>